<reference evidence="6 7" key="1">
    <citation type="submission" date="2023-07" db="EMBL/GenBank/DDBJ databases">
        <title>Functional and genomic diversity of the sorghum phyllosphere microbiome.</title>
        <authorList>
            <person name="Shade A."/>
        </authorList>
    </citation>
    <scope>NUCLEOTIDE SEQUENCE [LARGE SCALE GENOMIC DNA]</scope>
    <source>
        <strain evidence="6 7">SORGH_AS_1064</strain>
    </source>
</reference>
<dbReference type="SUPFAM" id="SSF48498">
    <property type="entry name" value="Tetracyclin repressor-like, C-terminal domain"/>
    <property type="match status" value="1"/>
</dbReference>
<organism evidence="6 7">
    <name type="scientific">Chryseobacterium camelliae</name>
    <dbReference type="NCBI Taxonomy" id="1265445"/>
    <lineage>
        <taxon>Bacteria</taxon>
        <taxon>Pseudomonadati</taxon>
        <taxon>Bacteroidota</taxon>
        <taxon>Flavobacteriia</taxon>
        <taxon>Flavobacteriales</taxon>
        <taxon>Weeksellaceae</taxon>
        <taxon>Chryseobacterium group</taxon>
        <taxon>Chryseobacterium</taxon>
    </lineage>
</organism>
<feature type="domain" description="HTH tetR-type" evidence="5">
    <location>
        <begin position="5"/>
        <end position="65"/>
    </location>
</feature>
<proteinExistence type="predicted"/>
<dbReference type="RefSeq" id="WP_307452704.1">
    <property type="nucleotide sequence ID" value="NZ_JAUTAL010000001.1"/>
</dbReference>
<evidence type="ECO:0000256" key="4">
    <source>
        <dbReference type="PROSITE-ProRule" id="PRU00335"/>
    </source>
</evidence>
<dbReference type="SUPFAM" id="SSF46689">
    <property type="entry name" value="Homeodomain-like"/>
    <property type="match status" value="1"/>
</dbReference>
<dbReference type="InterPro" id="IPR036271">
    <property type="entry name" value="Tet_transcr_reg_TetR-rel_C_sf"/>
</dbReference>
<dbReference type="Pfam" id="PF16925">
    <property type="entry name" value="TetR_C_13"/>
    <property type="match status" value="1"/>
</dbReference>
<evidence type="ECO:0000256" key="2">
    <source>
        <dbReference type="ARBA" id="ARBA00023125"/>
    </source>
</evidence>
<name>A0ABU0TN11_9FLAO</name>
<sequence length="204" mass="22870">MSKAEKTRQFIIEKTAALFNTKGYLSTSLSDITEATGLTKGSIYGNFENKDEVALAVFQYNYGMLRRHMQQVMKEEYPSVSDQLYALVSFYSNHWPLVFKTGGCPLMNAATEADDTFPALSSQVKSSFESWIATITEIIRSGQEKDEFSSTIDAEEYASLAVTLIEGGILLSKTTGNEKHLHHALDRVLKLITEIQKNSYQYHG</sequence>
<evidence type="ECO:0000256" key="3">
    <source>
        <dbReference type="ARBA" id="ARBA00023163"/>
    </source>
</evidence>
<keyword evidence="3" id="KW-0804">Transcription</keyword>
<dbReference type="InterPro" id="IPR011075">
    <property type="entry name" value="TetR_C"/>
</dbReference>
<dbReference type="Pfam" id="PF00440">
    <property type="entry name" value="TetR_N"/>
    <property type="match status" value="1"/>
</dbReference>
<comment type="caution">
    <text evidence="6">The sequence shown here is derived from an EMBL/GenBank/DDBJ whole genome shotgun (WGS) entry which is preliminary data.</text>
</comment>
<dbReference type="PRINTS" id="PR00455">
    <property type="entry name" value="HTHTETR"/>
</dbReference>
<evidence type="ECO:0000313" key="7">
    <source>
        <dbReference type="Proteomes" id="UP001225072"/>
    </source>
</evidence>
<dbReference type="PANTHER" id="PTHR47506:SF3">
    <property type="entry name" value="HTH-TYPE TRANSCRIPTIONAL REGULATOR LMRA"/>
    <property type="match status" value="1"/>
</dbReference>
<dbReference type="Gene3D" id="1.10.357.10">
    <property type="entry name" value="Tetracycline Repressor, domain 2"/>
    <property type="match status" value="1"/>
</dbReference>
<keyword evidence="1" id="KW-0805">Transcription regulation</keyword>
<accession>A0ABU0TN11</accession>
<dbReference type="EMBL" id="JAUTAL010000001">
    <property type="protein sequence ID" value="MDQ1098441.1"/>
    <property type="molecule type" value="Genomic_DNA"/>
</dbReference>
<dbReference type="PROSITE" id="PS50977">
    <property type="entry name" value="HTH_TETR_2"/>
    <property type="match status" value="1"/>
</dbReference>
<dbReference type="InterPro" id="IPR009057">
    <property type="entry name" value="Homeodomain-like_sf"/>
</dbReference>
<evidence type="ECO:0000313" key="6">
    <source>
        <dbReference type="EMBL" id="MDQ1098441.1"/>
    </source>
</evidence>
<dbReference type="Proteomes" id="UP001225072">
    <property type="component" value="Unassembled WGS sequence"/>
</dbReference>
<dbReference type="InterPro" id="IPR001647">
    <property type="entry name" value="HTH_TetR"/>
</dbReference>
<protein>
    <submittedName>
        <fullName evidence="6">TetR/AcrR family transcriptional repressor of nem operon</fullName>
    </submittedName>
</protein>
<keyword evidence="2 4" id="KW-0238">DNA-binding</keyword>
<evidence type="ECO:0000256" key="1">
    <source>
        <dbReference type="ARBA" id="ARBA00023015"/>
    </source>
</evidence>
<feature type="DNA-binding region" description="H-T-H motif" evidence="4">
    <location>
        <begin position="28"/>
        <end position="47"/>
    </location>
</feature>
<dbReference type="PANTHER" id="PTHR47506">
    <property type="entry name" value="TRANSCRIPTIONAL REGULATORY PROTEIN"/>
    <property type="match status" value="1"/>
</dbReference>
<evidence type="ECO:0000259" key="5">
    <source>
        <dbReference type="PROSITE" id="PS50977"/>
    </source>
</evidence>
<keyword evidence="7" id="KW-1185">Reference proteome</keyword>
<gene>
    <name evidence="6" type="ORF">QE404_003588</name>
</gene>